<dbReference type="Pfam" id="PF13833">
    <property type="entry name" value="EF-hand_8"/>
    <property type="match status" value="2"/>
</dbReference>
<dbReference type="InterPro" id="IPR018247">
    <property type="entry name" value="EF_Hand_1_Ca_BS"/>
</dbReference>
<dbReference type="SUPFAM" id="SSF47473">
    <property type="entry name" value="EF-hand"/>
    <property type="match status" value="1"/>
</dbReference>
<feature type="compositionally biased region" description="Basic and acidic residues" evidence="2">
    <location>
        <begin position="32"/>
        <end position="47"/>
    </location>
</feature>
<dbReference type="InterPro" id="IPR011992">
    <property type="entry name" value="EF-hand-dom_pair"/>
</dbReference>
<reference evidence="4" key="1">
    <citation type="submission" date="2020-04" db="EMBL/GenBank/DDBJ databases">
        <title>Hybrid Assembly of Korean Phytophthora infestans isolates.</title>
        <authorList>
            <person name="Prokchorchik M."/>
            <person name="Lee Y."/>
            <person name="Seo J."/>
            <person name="Cho J.-H."/>
            <person name="Park Y.-E."/>
            <person name="Jang D.-C."/>
            <person name="Im J.-S."/>
            <person name="Choi J.-G."/>
            <person name="Park H.-J."/>
            <person name="Lee G.-B."/>
            <person name="Lee Y.-G."/>
            <person name="Hong S.-Y."/>
            <person name="Cho K."/>
            <person name="Sohn K.H."/>
        </authorList>
    </citation>
    <scope>NUCLEOTIDE SEQUENCE</scope>
    <source>
        <strain evidence="4">KR_1_A1</strain>
    </source>
</reference>
<dbReference type="PROSITE" id="PS50222">
    <property type="entry name" value="EF_HAND_2"/>
    <property type="match status" value="1"/>
</dbReference>
<feature type="region of interest" description="Disordered" evidence="2">
    <location>
        <begin position="21"/>
        <end position="52"/>
    </location>
</feature>
<protein>
    <submittedName>
        <fullName evidence="4">EF-hand domain pair</fullName>
    </submittedName>
</protein>
<gene>
    <name evidence="4" type="ORF">GN244_ATG18586</name>
</gene>
<feature type="region of interest" description="Disordered" evidence="2">
    <location>
        <begin position="255"/>
        <end position="274"/>
    </location>
</feature>
<dbReference type="Proteomes" id="UP000602510">
    <property type="component" value="Unassembled WGS sequence"/>
</dbReference>
<dbReference type="Gene3D" id="1.10.238.10">
    <property type="entry name" value="EF-hand"/>
    <property type="match status" value="1"/>
</dbReference>
<proteinExistence type="predicted"/>
<sequence length="318" mass="35328">MGGGVSKPAITRSLRSARASISSVRTAISHPVDNKARPASEGRRESTKQPTSIDARIIATLRQLNLTRRADPKKGRAMHFERIVLQFALVRDAFTTLRSIYRQFANVSSSSYLKILDLFKTKLESRVQAEKDGLDFEGLKAALNAMGAHIKESDVSEIFYESDMVRDNSLSQNEFVVSLAIAHLLGLITNFDSIKASVVQAPEDVTLITPPDEPPAEQGNNASKLIAKALDLMISAYLLFDNDASGTIQTSEVLDQMRQNPTGPNSPRRLERMESSFSSKAIRDERIKELDFDQDGTITFQEFVLTFQRWAGSDDDDE</sequence>
<dbReference type="InterPro" id="IPR002048">
    <property type="entry name" value="EF_hand_dom"/>
</dbReference>
<organism evidence="4 5">
    <name type="scientific">Phytophthora infestans</name>
    <name type="common">Potato late blight agent</name>
    <name type="synonym">Botrytis infestans</name>
    <dbReference type="NCBI Taxonomy" id="4787"/>
    <lineage>
        <taxon>Eukaryota</taxon>
        <taxon>Sar</taxon>
        <taxon>Stramenopiles</taxon>
        <taxon>Oomycota</taxon>
        <taxon>Peronosporomycetes</taxon>
        <taxon>Peronosporales</taxon>
        <taxon>Peronosporaceae</taxon>
        <taxon>Phytophthora</taxon>
    </lineage>
</organism>
<dbReference type="PROSITE" id="PS00018">
    <property type="entry name" value="EF_HAND_1"/>
    <property type="match status" value="2"/>
</dbReference>
<evidence type="ECO:0000256" key="2">
    <source>
        <dbReference type="SAM" id="MobiDB-lite"/>
    </source>
</evidence>
<keyword evidence="1" id="KW-0106">Calcium</keyword>
<dbReference type="EMBL" id="WSZM01000791">
    <property type="protein sequence ID" value="KAF4029641.1"/>
    <property type="molecule type" value="Genomic_DNA"/>
</dbReference>
<dbReference type="GO" id="GO:0005509">
    <property type="term" value="F:calcium ion binding"/>
    <property type="evidence" value="ECO:0007669"/>
    <property type="project" value="InterPro"/>
</dbReference>
<accession>A0A833RZ51</accession>
<keyword evidence="5" id="KW-1185">Reference proteome</keyword>
<evidence type="ECO:0000259" key="3">
    <source>
        <dbReference type="PROSITE" id="PS50222"/>
    </source>
</evidence>
<name>A0A833RZ51_PHYIN</name>
<feature type="domain" description="EF-hand" evidence="3">
    <location>
        <begin position="278"/>
        <end position="313"/>
    </location>
</feature>
<evidence type="ECO:0000313" key="5">
    <source>
        <dbReference type="Proteomes" id="UP000602510"/>
    </source>
</evidence>
<evidence type="ECO:0000256" key="1">
    <source>
        <dbReference type="ARBA" id="ARBA00022837"/>
    </source>
</evidence>
<dbReference type="AlphaFoldDB" id="A0A833RZ51"/>
<feature type="compositionally biased region" description="Polar residues" evidence="2">
    <location>
        <begin position="255"/>
        <end position="265"/>
    </location>
</feature>
<evidence type="ECO:0000313" key="4">
    <source>
        <dbReference type="EMBL" id="KAF4029641.1"/>
    </source>
</evidence>
<comment type="caution">
    <text evidence="4">The sequence shown here is derived from an EMBL/GenBank/DDBJ whole genome shotgun (WGS) entry which is preliminary data.</text>
</comment>